<accession>A0ABQ3KXD4</accession>
<proteinExistence type="predicted"/>
<keyword evidence="1" id="KW-1133">Transmembrane helix</keyword>
<comment type="caution">
    <text evidence="2">The sequence shown here is derived from an EMBL/GenBank/DDBJ whole genome shotgun (WGS) entry which is preliminary data.</text>
</comment>
<dbReference type="Proteomes" id="UP000659697">
    <property type="component" value="Unassembled WGS sequence"/>
</dbReference>
<name>A0ABQ3KXD4_9ALTE</name>
<dbReference type="EMBL" id="BNAO01000003">
    <property type="protein sequence ID" value="GHG66833.1"/>
    <property type="molecule type" value="Genomic_DNA"/>
</dbReference>
<reference evidence="3" key="1">
    <citation type="journal article" date="2019" name="Int. J. Syst. Evol. Microbiol.">
        <title>The Global Catalogue of Microorganisms (GCM) 10K type strain sequencing project: providing services to taxonomists for standard genome sequencing and annotation.</title>
        <authorList>
            <consortium name="The Broad Institute Genomics Platform"/>
            <consortium name="The Broad Institute Genome Sequencing Center for Infectious Disease"/>
            <person name="Wu L."/>
            <person name="Ma J."/>
        </authorList>
    </citation>
    <scope>NUCLEOTIDE SEQUENCE [LARGE SCALE GENOMIC DNA]</scope>
    <source>
        <strain evidence="3">CGMCC 1.7003</strain>
    </source>
</reference>
<evidence type="ECO:0000313" key="2">
    <source>
        <dbReference type="EMBL" id="GHG66833.1"/>
    </source>
</evidence>
<feature type="transmembrane region" description="Helical" evidence="1">
    <location>
        <begin position="20"/>
        <end position="39"/>
    </location>
</feature>
<organism evidence="2 3">
    <name type="scientific">Alishewanella longhuensis</name>
    <dbReference type="NCBI Taxonomy" id="1091037"/>
    <lineage>
        <taxon>Bacteria</taxon>
        <taxon>Pseudomonadati</taxon>
        <taxon>Pseudomonadota</taxon>
        <taxon>Gammaproteobacteria</taxon>
        <taxon>Alteromonadales</taxon>
        <taxon>Alteromonadaceae</taxon>
        <taxon>Alishewanella</taxon>
    </lineage>
</organism>
<sequence length="116" mass="13842">MLKLYRKLAQRLNPFRRLFALLAFGVTASFAIVLLWGSQVTSEQWLLPLLVTLIFLLCLLLMVSLFSAEVKQQTGRIKRFFYWLWQWILCLLLTALLLLWFFLFLRAFSAIIRQLW</sequence>
<gene>
    <name evidence="2" type="ORF">GCM10010919_15000</name>
</gene>
<evidence type="ECO:0000313" key="3">
    <source>
        <dbReference type="Proteomes" id="UP000659697"/>
    </source>
</evidence>
<keyword evidence="1" id="KW-0472">Membrane</keyword>
<keyword evidence="1" id="KW-0812">Transmembrane</keyword>
<keyword evidence="3" id="KW-1185">Reference proteome</keyword>
<feature type="transmembrane region" description="Helical" evidence="1">
    <location>
        <begin position="80"/>
        <end position="103"/>
    </location>
</feature>
<feature type="transmembrane region" description="Helical" evidence="1">
    <location>
        <begin position="45"/>
        <end position="68"/>
    </location>
</feature>
<protein>
    <submittedName>
        <fullName evidence="2">Uncharacterized protein</fullName>
    </submittedName>
</protein>
<dbReference type="RefSeq" id="WP_189431885.1">
    <property type="nucleotide sequence ID" value="NZ_BNAO01000003.1"/>
</dbReference>
<evidence type="ECO:0000256" key="1">
    <source>
        <dbReference type="SAM" id="Phobius"/>
    </source>
</evidence>